<reference evidence="1" key="1">
    <citation type="submission" date="2023-07" db="EMBL/GenBank/DDBJ databases">
        <title>Chromosome-level genome assembly of Artemia franciscana.</title>
        <authorList>
            <person name="Jo E."/>
        </authorList>
    </citation>
    <scope>NUCLEOTIDE SEQUENCE</scope>
    <source>
        <tissue evidence="1">Whole body</tissue>
    </source>
</reference>
<evidence type="ECO:0000313" key="2">
    <source>
        <dbReference type="Proteomes" id="UP001187531"/>
    </source>
</evidence>
<proteinExistence type="predicted"/>
<organism evidence="1 2">
    <name type="scientific">Artemia franciscana</name>
    <name type="common">Brine shrimp</name>
    <name type="synonym">Artemia sanfranciscana</name>
    <dbReference type="NCBI Taxonomy" id="6661"/>
    <lineage>
        <taxon>Eukaryota</taxon>
        <taxon>Metazoa</taxon>
        <taxon>Ecdysozoa</taxon>
        <taxon>Arthropoda</taxon>
        <taxon>Crustacea</taxon>
        <taxon>Branchiopoda</taxon>
        <taxon>Anostraca</taxon>
        <taxon>Artemiidae</taxon>
        <taxon>Artemia</taxon>
    </lineage>
</organism>
<gene>
    <name evidence="1" type="ORF">QYM36_011265</name>
</gene>
<sequence>MLGELFVKVCNQFINEGYPSDCVAGITSIYKGGDQTELKNWRPIANFRPEYRICSKVMTQRVNEFLSRVIGAYQYFGIKGEKAQHILSVLKELVM</sequence>
<dbReference type="Proteomes" id="UP001187531">
    <property type="component" value="Unassembled WGS sequence"/>
</dbReference>
<accession>A0AA88KYP6</accession>
<comment type="caution">
    <text evidence="1">The sequence shown here is derived from an EMBL/GenBank/DDBJ whole genome shotgun (WGS) entry which is preliminary data.</text>
</comment>
<dbReference type="EMBL" id="JAVRJZ010000015">
    <property type="protein sequence ID" value="KAK2712513.1"/>
    <property type="molecule type" value="Genomic_DNA"/>
</dbReference>
<evidence type="ECO:0000313" key="1">
    <source>
        <dbReference type="EMBL" id="KAK2712513.1"/>
    </source>
</evidence>
<dbReference type="AlphaFoldDB" id="A0AA88KYP6"/>
<protein>
    <submittedName>
        <fullName evidence="1">Uncharacterized protein</fullName>
    </submittedName>
</protein>
<name>A0AA88KYP6_ARTSF</name>
<keyword evidence="2" id="KW-1185">Reference proteome</keyword>